<dbReference type="Gene3D" id="2.60.40.1180">
    <property type="entry name" value="Golgi alpha-mannosidase II"/>
    <property type="match status" value="1"/>
</dbReference>
<evidence type="ECO:0000256" key="3">
    <source>
        <dbReference type="ARBA" id="ARBA00022729"/>
    </source>
</evidence>
<evidence type="ECO:0000256" key="5">
    <source>
        <dbReference type="SAM" id="SignalP"/>
    </source>
</evidence>
<feature type="chain" id="PRO_5045434572" evidence="5">
    <location>
        <begin position="25"/>
        <end position="466"/>
    </location>
</feature>
<dbReference type="Gene3D" id="3.20.20.80">
    <property type="entry name" value="Glycosidases"/>
    <property type="match status" value="2"/>
</dbReference>
<evidence type="ECO:0000256" key="4">
    <source>
        <dbReference type="SAM" id="Phobius"/>
    </source>
</evidence>
<feature type="transmembrane region" description="Helical" evidence="4">
    <location>
        <begin position="436"/>
        <end position="457"/>
    </location>
</feature>
<keyword evidence="2" id="KW-0479">Metal-binding</keyword>
<evidence type="ECO:0000256" key="1">
    <source>
        <dbReference type="ARBA" id="ARBA00001913"/>
    </source>
</evidence>
<sequence length="466" mass="54202">MLKKFMITILLSPLFLLVPITVGAEGINGQDWQDEMIYSLMVDRFSDGDVDNDFDVNVQDPLRYQGGDFQGIIDQLDYIKEMNFTVVQLSSIFANEEGGFHGEWVKDYTQPEPHFGTIEEFKQLVDEVHKRKMKMILEIPVMSPEEYPNLEEVLLSATLSWIDVGVDGIQMNHLKELTPAYWEHFISEVKKAKPDIFITGFEKDLDQTELEAYDQLGFDSMVNVPLNRLLREELSEPNQSFQPLFDLWEKNEKKFSRRIAFFDNQYTPRFTTEMLEKGTYPITGWKQALAFLYTQPEMPMVYYATETAVDGKELPENIPLMNFRADKELSDYISKLGQIRKEQPALTRGTIKLLYEKDGMVVYQRQYKADTLVIAVNNTTKDQAVRLSKEQLEDEKELRGLLNNDLVRSADGEYQLVIDRDQAEIYKLMEKSGYNILFILSIFIVFALFGLFMYIAWRRGKNKPID</sequence>
<feature type="signal peptide" evidence="5">
    <location>
        <begin position="1"/>
        <end position="24"/>
    </location>
</feature>
<dbReference type="EMBL" id="BORB01000012">
    <property type="protein sequence ID" value="GIN57410.1"/>
    <property type="molecule type" value="Genomic_DNA"/>
</dbReference>
<name>A0ABQ4KHH8_9BACI</name>
<keyword evidence="4" id="KW-0812">Transmembrane</keyword>
<dbReference type="SUPFAM" id="SSF51011">
    <property type="entry name" value="Glycosyl hydrolase domain"/>
    <property type="match status" value="1"/>
</dbReference>
<dbReference type="SMART" id="SM00642">
    <property type="entry name" value="Aamy"/>
    <property type="match status" value="1"/>
</dbReference>
<dbReference type="PANTHER" id="PTHR10357">
    <property type="entry name" value="ALPHA-AMYLASE FAMILY MEMBER"/>
    <property type="match status" value="1"/>
</dbReference>
<protein>
    <submittedName>
        <fullName evidence="7">Alpha-amylase</fullName>
    </submittedName>
</protein>
<comment type="caution">
    <text evidence="7">The sequence shown here is derived from an EMBL/GenBank/DDBJ whole genome shotgun (WGS) entry which is preliminary data.</text>
</comment>
<keyword evidence="4" id="KW-0472">Membrane</keyword>
<keyword evidence="4" id="KW-1133">Transmembrane helix</keyword>
<dbReference type="InterPro" id="IPR017853">
    <property type="entry name" value="GH"/>
</dbReference>
<evidence type="ECO:0000313" key="8">
    <source>
        <dbReference type="Proteomes" id="UP000679950"/>
    </source>
</evidence>
<evidence type="ECO:0000313" key="7">
    <source>
        <dbReference type="EMBL" id="GIN57410.1"/>
    </source>
</evidence>
<dbReference type="Pfam" id="PF00128">
    <property type="entry name" value="Alpha-amylase"/>
    <property type="match status" value="1"/>
</dbReference>
<reference evidence="7 8" key="1">
    <citation type="submission" date="2021-03" db="EMBL/GenBank/DDBJ databases">
        <title>Antimicrobial resistance genes in bacteria isolated from Japanese honey, and their potential for conferring macrolide and lincosamide resistance in the American foulbrood pathogen Paenibacillus larvae.</title>
        <authorList>
            <person name="Okamoto M."/>
            <person name="Kumagai M."/>
            <person name="Kanamori H."/>
            <person name="Takamatsu D."/>
        </authorList>
    </citation>
    <scope>NUCLEOTIDE SEQUENCE [LARGE SCALE GENOMIC DNA]</scope>
    <source>
        <strain evidence="7 8">J8TS2</strain>
    </source>
</reference>
<proteinExistence type="predicted"/>
<keyword evidence="3 5" id="KW-0732">Signal</keyword>
<evidence type="ECO:0000259" key="6">
    <source>
        <dbReference type="SMART" id="SM00642"/>
    </source>
</evidence>
<comment type="cofactor">
    <cofactor evidence="1">
        <name>Ca(2+)</name>
        <dbReference type="ChEBI" id="CHEBI:29108"/>
    </cofactor>
</comment>
<dbReference type="InterPro" id="IPR054174">
    <property type="entry name" value="Alpha-amylase-like_C"/>
</dbReference>
<dbReference type="Pfam" id="PF22026">
    <property type="entry name" value="Alpha-amylase_C_2"/>
    <property type="match status" value="1"/>
</dbReference>
<accession>A0ABQ4KHH8</accession>
<organism evidence="7 8">
    <name type="scientific">Lederbergia ruris</name>
    <dbReference type="NCBI Taxonomy" id="217495"/>
    <lineage>
        <taxon>Bacteria</taxon>
        <taxon>Bacillati</taxon>
        <taxon>Bacillota</taxon>
        <taxon>Bacilli</taxon>
        <taxon>Bacillales</taxon>
        <taxon>Bacillaceae</taxon>
        <taxon>Lederbergia</taxon>
    </lineage>
</organism>
<evidence type="ECO:0000256" key="2">
    <source>
        <dbReference type="ARBA" id="ARBA00022723"/>
    </source>
</evidence>
<gene>
    <name evidence="7" type="ORF">J8TS2_17290</name>
</gene>
<dbReference type="InterPro" id="IPR013780">
    <property type="entry name" value="Glyco_hydro_b"/>
</dbReference>
<dbReference type="RefSeq" id="WP_212966112.1">
    <property type="nucleotide sequence ID" value="NZ_BORB01000012.1"/>
</dbReference>
<keyword evidence="8" id="KW-1185">Reference proteome</keyword>
<dbReference type="InterPro" id="IPR006047">
    <property type="entry name" value="GH13_cat_dom"/>
</dbReference>
<dbReference type="SUPFAM" id="SSF51445">
    <property type="entry name" value="(Trans)glycosidases"/>
    <property type="match status" value="1"/>
</dbReference>
<dbReference type="Proteomes" id="UP000679950">
    <property type="component" value="Unassembled WGS sequence"/>
</dbReference>
<feature type="domain" description="Glycosyl hydrolase family 13 catalytic" evidence="6">
    <location>
        <begin position="39"/>
        <end position="340"/>
    </location>
</feature>
<dbReference type="PANTHER" id="PTHR10357:SF215">
    <property type="entry name" value="ALPHA-AMYLASE 1"/>
    <property type="match status" value="1"/>
</dbReference>